<feature type="transmembrane region" description="Helical" evidence="1">
    <location>
        <begin position="20"/>
        <end position="42"/>
    </location>
</feature>
<proteinExistence type="predicted"/>
<evidence type="ECO:0000313" key="2">
    <source>
        <dbReference type="EMBL" id="KAH3658978.1"/>
    </source>
</evidence>
<comment type="caution">
    <text evidence="2">The sequence shown here is derived from an EMBL/GenBank/DDBJ whole genome shotgun (WGS) entry which is preliminary data.</text>
</comment>
<dbReference type="AlphaFoldDB" id="A0A9P8NS36"/>
<sequence length="112" mass="12106">MELDVLLQLVGFLDITRSLGLGMLLNGSVVTIDVGLVVLTVVQLIDLARNVWLQCSKVPFQFWQADLGSEATDGHFSNAGVLGNSQCGSHWDSGERHGASLDQLYCLVDFAV</sequence>
<dbReference type="EMBL" id="JAEUBD010001571">
    <property type="protein sequence ID" value="KAH3658978.1"/>
    <property type="molecule type" value="Genomic_DNA"/>
</dbReference>
<keyword evidence="1" id="KW-0812">Transmembrane</keyword>
<evidence type="ECO:0000256" key="1">
    <source>
        <dbReference type="SAM" id="Phobius"/>
    </source>
</evidence>
<accession>A0A9P8NS36</accession>
<keyword evidence="1" id="KW-0472">Membrane</keyword>
<keyword evidence="3" id="KW-1185">Reference proteome</keyword>
<protein>
    <submittedName>
        <fullName evidence="2">Uncharacterized protein</fullName>
    </submittedName>
</protein>
<keyword evidence="1" id="KW-1133">Transmembrane helix</keyword>
<dbReference type="Proteomes" id="UP000788993">
    <property type="component" value="Unassembled WGS sequence"/>
</dbReference>
<reference evidence="2" key="2">
    <citation type="submission" date="2021-01" db="EMBL/GenBank/DDBJ databases">
        <authorList>
            <person name="Schikora-Tamarit M.A."/>
        </authorList>
    </citation>
    <scope>NUCLEOTIDE SEQUENCE</scope>
    <source>
        <strain evidence="2">NCAIM Y.01608</strain>
    </source>
</reference>
<organism evidence="2 3">
    <name type="scientific">Ogataea polymorpha</name>
    <dbReference type="NCBI Taxonomy" id="460523"/>
    <lineage>
        <taxon>Eukaryota</taxon>
        <taxon>Fungi</taxon>
        <taxon>Dikarya</taxon>
        <taxon>Ascomycota</taxon>
        <taxon>Saccharomycotina</taxon>
        <taxon>Pichiomycetes</taxon>
        <taxon>Pichiales</taxon>
        <taxon>Pichiaceae</taxon>
        <taxon>Ogataea</taxon>
    </lineage>
</organism>
<evidence type="ECO:0000313" key="3">
    <source>
        <dbReference type="Proteomes" id="UP000788993"/>
    </source>
</evidence>
<gene>
    <name evidence="2" type="ORF">OGATHE_006704</name>
</gene>
<name>A0A9P8NS36_9ASCO</name>
<reference evidence="2" key="1">
    <citation type="journal article" date="2021" name="Open Biol.">
        <title>Shared evolutionary footprints suggest mitochondrial oxidative damage underlies multiple complex I losses in fungi.</title>
        <authorList>
            <person name="Schikora-Tamarit M.A."/>
            <person name="Marcet-Houben M."/>
            <person name="Nosek J."/>
            <person name="Gabaldon T."/>
        </authorList>
    </citation>
    <scope>NUCLEOTIDE SEQUENCE</scope>
    <source>
        <strain evidence="2">NCAIM Y.01608</strain>
    </source>
</reference>